<name>A0A1H2BXV7_MUCMA</name>
<evidence type="ECO:0000313" key="2">
    <source>
        <dbReference type="Proteomes" id="UP000199679"/>
    </source>
</evidence>
<gene>
    <name evidence="1" type="ORF">SAMN05216490_4453</name>
</gene>
<dbReference type="OrthoDB" id="1491269at2"/>
<dbReference type="RefSeq" id="WP_091378325.1">
    <property type="nucleotide sequence ID" value="NZ_LT629740.1"/>
</dbReference>
<dbReference type="AlphaFoldDB" id="A0A1H2BXV7"/>
<sequence length="508" mass="58435">MCKTYWTREVTIRELRQFIRDYPEFRVNTSVATIRVLHGHALVHAIYKFGGLRKLNQELILGLTIKYHTWSKEEVFEEFRRLRQQDIPITSKSLDQLGRQDLLGAVAKFGNLDQFKTAIGLSVTRQNYWSEERIISELKPIVAEFGRIPSEAVLKSLGRNDLGRAIHKKGGVRKFSELTGASSIGYYRANDGHYLQSGYECLFDNLLFKYRIPHRVHVKLSTLYTYRSDFLINGTHIEICGYDPREHPAYFSRLERKIALYQQLGLPYLLITKKTFNTGIQNTAKSLLALLTASNLLSSNLIENTEDNYSIMPLAYWSNLDHIKKELLPLCEKYGRMPTDREFRKEKKLALINGIYRYYGSYYRLAGLLGIKILYKPKGYYTEENAVTEYRQLCTEHQKHLSLAELQKLKAYGLAGYISKNGGFLPIRNLGGLNYPQRKIPTGFYTLEKAFQEYSGLCSVAGKYLTAKETRAVAGALATYIETNGGYLEIRERIAEDKTMKISIIHSK</sequence>
<keyword evidence="2" id="KW-1185">Reference proteome</keyword>
<dbReference type="EMBL" id="LT629740">
    <property type="protein sequence ID" value="SDT63135.1"/>
    <property type="molecule type" value="Genomic_DNA"/>
</dbReference>
<dbReference type="Proteomes" id="UP000199679">
    <property type="component" value="Chromosome I"/>
</dbReference>
<proteinExistence type="predicted"/>
<organism evidence="1 2">
    <name type="scientific">Mucilaginibacter mallensis</name>
    <dbReference type="NCBI Taxonomy" id="652787"/>
    <lineage>
        <taxon>Bacteria</taxon>
        <taxon>Pseudomonadati</taxon>
        <taxon>Bacteroidota</taxon>
        <taxon>Sphingobacteriia</taxon>
        <taxon>Sphingobacteriales</taxon>
        <taxon>Sphingobacteriaceae</taxon>
        <taxon>Mucilaginibacter</taxon>
    </lineage>
</organism>
<accession>A0A1H2BXV7</accession>
<reference evidence="1 2" key="1">
    <citation type="submission" date="2016-10" db="EMBL/GenBank/DDBJ databases">
        <authorList>
            <person name="de Groot N.N."/>
        </authorList>
    </citation>
    <scope>NUCLEOTIDE SEQUENCE [LARGE SCALE GENOMIC DNA]</scope>
    <source>
        <strain evidence="1 2">MP1X4</strain>
    </source>
</reference>
<protein>
    <submittedName>
        <fullName evidence="1">Uncharacterized protein</fullName>
    </submittedName>
</protein>
<evidence type="ECO:0000313" key="1">
    <source>
        <dbReference type="EMBL" id="SDT63135.1"/>
    </source>
</evidence>